<keyword evidence="4" id="KW-0804">Transcription</keyword>
<dbReference type="Gene3D" id="1.10.10.10">
    <property type="entry name" value="Winged helix-like DNA-binding domain superfamily/Winged helix DNA-binding domain"/>
    <property type="match status" value="1"/>
</dbReference>
<accession>A0A1F6X103</accession>
<dbReference type="Pfam" id="PF08281">
    <property type="entry name" value="Sigma70_r4_2"/>
    <property type="match status" value="1"/>
</dbReference>
<dbReference type="InterPro" id="IPR007627">
    <property type="entry name" value="RNA_pol_sigma70_r2"/>
</dbReference>
<dbReference type="PANTHER" id="PTHR43133:SF60">
    <property type="entry name" value="RNA POLYMERASE SIGMA FACTOR SIGV"/>
    <property type="match status" value="1"/>
</dbReference>
<sequence>MKVNKQNSEFLRAYDEYSDAIFRFCLFKTRNRDLSLDITQETFMKTWEYLSGGEKREIENIRAFLYKVANNLIIDQSRKKKNFSLDEMVEYGFDYGFDEKEKTEEVIDGKKVIKVLDQIDDKYREVIIMHYVDDFSIKEIAKIIKETENNVSVRLHRGLKDIKSILREYEK</sequence>
<evidence type="ECO:0000256" key="3">
    <source>
        <dbReference type="ARBA" id="ARBA00023082"/>
    </source>
</evidence>
<dbReference type="Gene3D" id="1.10.1740.10">
    <property type="match status" value="1"/>
</dbReference>
<evidence type="ECO:0000313" key="8">
    <source>
        <dbReference type="Proteomes" id="UP000185809"/>
    </source>
</evidence>
<dbReference type="PANTHER" id="PTHR43133">
    <property type="entry name" value="RNA POLYMERASE ECF-TYPE SIGMA FACTO"/>
    <property type="match status" value="1"/>
</dbReference>
<dbReference type="InterPro" id="IPR013324">
    <property type="entry name" value="RNA_pol_sigma_r3/r4-like"/>
</dbReference>
<dbReference type="EMBL" id="MFUP01000008">
    <property type="protein sequence ID" value="OGI87783.1"/>
    <property type="molecule type" value="Genomic_DNA"/>
</dbReference>
<organism evidence="7 8">
    <name type="scientific">Candidatus Nomurabacteria bacterium RIFCSPLOWO2_01_FULL_33_24</name>
    <dbReference type="NCBI Taxonomy" id="1801765"/>
    <lineage>
        <taxon>Bacteria</taxon>
        <taxon>Candidatus Nomuraibacteriota</taxon>
    </lineage>
</organism>
<evidence type="ECO:0000256" key="4">
    <source>
        <dbReference type="ARBA" id="ARBA00023163"/>
    </source>
</evidence>
<dbReference type="GO" id="GO:0016987">
    <property type="term" value="F:sigma factor activity"/>
    <property type="evidence" value="ECO:0007669"/>
    <property type="project" value="UniProtKB-KW"/>
</dbReference>
<dbReference type="GO" id="GO:0003677">
    <property type="term" value="F:DNA binding"/>
    <property type="evidence" value="ECO:0007669"/>
    <property type="project" value="InterPro"/>
</dbReference>
<evidence type="ECO:0000256" key="2">
    <source>
        <dbReference type="ARBA" id="ARBA00023015"/>
    </source>
</evidence>
<gene>
    <name evidence="7" type="ORF">A2995_00700</name>
</gene>
<dbReference type="InterPro" id="IPR014284">
    <property type="entry name" value="RNA_pol_sigma-70_dom"/>
</dbReference>
<dbReference type="InterPro" id="IPR013249">
    <property type="entry name" value="RNA_pol_sigma70_r4_t2"/>
</dbReference>
<reference evidence="7 8" key="1">
    <citation type="journal article" date="2016" name="Nat. Commun.">
        <title>Thousands of microbial genomes shed light on interconnected biogeochemical processes in an aquifer system.</title>
        <authorList>
            <person name="Anantharaman K."/>
            <person name="Brown C.T."/>
            <person name="Hug L.A."/>
            <person name="Sharon I."/>
            <person name="Castelle C.J."/>
            <person name="Probst A.J."/>
            <person name="Thomas B.C."/>
            <person name="Singh A."/>
            <person name="Wilkins M.J."/>
            <person name="Karaoz U."/>
            <person name="Brodie E.L."/>
            <person name="Williams K.H."/>
            <person name="Hubbard S.S."/>
            <person name="Banfield J.F."/>
        </authorList>
    </citation>
    <scope>NUCLEOTIDE SEQUENCE [LARGE SCALE GENOMIC DNA]</scope>
</reference>
<evidence type="ECO:0000256" key="1">
    <source>
        <dbReference type="ARBA" id="ARBA00010641"/>
    </source>
</evidence>
<comment type="similarity">
    <text evidence="1">Belongs to the sigma-70 factor family. ECF subfamily.</text>
</comment>
<evidence type="ECO:0000313" key="7">
    <source>
        <dbReference type="EMBL" id="OGI87783.1"/>
    </source>
</evidence>
<feature type="domain" description="RNA polymerase sigma-70 region 2" evidence="5">
    <location>
        <begin position="14"/>
        <end position="81"/>
    </location>
</feature>
<dbReference type="Proteomes" id="UP000185809">
    <property type="component" value="Unassembled WGS sequence"/>
</dbReference>
<proteinExistence type="inferred from homology"/>
<keyword evidence="3" id="KW-0731">Sigma factor</keyword>
<dbReference type="CDD" id="cd06171">
    <property type="entry name" value="Sigma70_r4"/>
    <property type="match status" value="1"/>
</dbReference>
<dbReference type="InterPro" id="IPR039425">
    <property type="entry name" value="RNA_pol_sigma-70-like"/>
</dbReference>
<dbReference type="GO" id="GO:0006352">
    <property type="term" value="P:DNA-templated transcription initiation"/>
    <property type="evidence" value="ECO:0007669"/>
    <property type="project" value="InterPro"/>
</dbReference>
<evidence type="ECO:0008006" key="9">
    <source>
        <dbReference type="Google" id="ProtNLM"/>
    </source>
</evidence>
<keyword evidence="2" id="KW-0805">Transcription regulation</keyword>
<evidence type="ECO:0000259" key="5">
    <source>
        <dbReference type="Pfam" id="PF04542"/>
    </source>
</evidence>
<feature type="domain" description="RNA polymerase sigma factor 70 region 4 type 2" evidence="6">
    <location>
        <begin position="112"/>
        <end position="161"/>
    </location>
</feature>
<name>A0A1F6X103_9BACT</name>
<dbReference type="SUPFAM" id="SSF88946">
    <property type="entry name" value="Sigma2 domain of RNA polymerase sigma factors"/>
    <property type="match status" value="1"/>
</dbReference>
<evidence type="ECO:0000259" key="6">
    <source>
        <dbReference type="Pfam" id="PF08281"/>
    </source>
</evidence>
<comment type="caution">
    <text evidence="7">The sequence shown here is derived from an EMBL/GenBank/DDBJ whole genome shotgun (WGS) entry which is preliminary data.</text>
</comment>
<dbReference type="Pfam" id="PF04542">
    <property type="entry name" value="Sigma70_r2"/>
    <property type="match status" value="1"/>
</dbReference>
<dbReference type="InterPro" id="IPR036388">
    <property type="entry name" value="WH-like_DNA-bd_sf"/>
</dbReference>
<dbReference type="NCBIfam" id="TIGR02937">
    <property type="entry name" value="sigma70-ECF"/>
    <property type="match status" value="1"/>
</dbReference>
<dbReference type="InterPro" id="IPR013325">
    <property type="entry name" value="RNA_pol_sigma_r2"/>
</dbReference>
<dbReference type="AlphaFoldDB" id="A0A1F6X103"/>
<protein>
    <recommendedName>
        <fullName evidence="9">RNA polymerase sigma factor</fullName>
    </recommendedName>
</protein>
<dbReference type="SUPFAM" id="SSF88659">
    <property type="entry name" value="Sigma3 and sigma4 domains of RNA polymerase sigma factors"/>
    <property type="match status" value="1"/>
</dbReference>